<comment type="caution">
    <text evidence="1">The sequence shown here is derived from an EMBL/GenBank/DDBJ whole genome shotgun (WGS) entry which is preliminary data.</text>
</comment>
<dbReference type="EMBL" id="JACIEI010000001">
    <property type="protein sequence ID" value="MBB3992572.1"/>
    <property type="molecule type" value="Genomic_DNA"/>
</dbReference>
<organism evidence="1 2">
    <name type="scientific">Sulfitobacter undariae</name>
    <dbReference type="NCBI Taxonomy" id="1563671"/>
    <lineage>
        <taxon>Bacteria</taxon>
        <taxon>Pseudomonadati</taxon>
        <taxon>Pseudomonadota</taxon>
        <taxon>Alphaproteobacteria</taxon>
        <taxon>Rhodobacterales</taxon>
        <taxon>Roseobacteraceae</taxon>
        <taxon>Sulfitobacter</taxon>
    </lineage>
</organism>
<reference evidence="1 2" key="1">
    <citation type="submission" date="2020-08" db="EMBL/GenBank/DDBJ databases">
        <title>Genomic Encyclopedia of Type Strains, Phase IV (KMG-IV): sequencing the most valuable type-strain genomes for metagenomic binning, comparative biology and taxonomic classification.</title>
        <authorList>
            <person name="Goeker M."/>
        </authorList>
    </citation>
    <scope>NUCLEOTIDE SEQUENCE [LARGE SCALE GENOMIC DNA]</scope>
    <source>
        <strain evidence="1 2">DSM 102234</strain>
    </source>
</reference>
<evidence type="ECO:0000313" key="2">
    <source>
        <dbReference type="Proteomes" id="UP000530268"/>
    </source>
</evidence>
<name>A0A7W6E0N7_9RHOB</name>
<sequence>MSDCIQPAVHIPLKTLTAVYHSQPKA</sequence>
<dbReference type="Proteomes" id="UP000530268">
    <property type="component" value="Unassembled WGS sequence"/>
</dbReference>
<evidence type="ECO:0000313" key="1">
    <source>
        <dbReference type="EMBL" id="MBB3992572.1"/>
    </source>
</evidence>
<dbReference type="AlphaFoldDB" id="A0A7W6E0N7"/>
<keyword evidence="2" id="KW-1185">Reference proteome</keyword>
<proteinExistence type="predicted"/>
<gene>
    <name evidence="1" type="ORF">GGR95_000191</name>
</gene>
<accession>A0A7W6E0N7</accession>
<protein>
    <submittedName>
        <fullName evidence="1">Uncharacterized protein</fullName>
    </submittedName>
</protein>